<keyword evidence="3" id="KW-0934">Plastid</keyword>
<feature type="region of interest" description="Disordered" evidence="5">
    <location>
        <begin position="1"/>
        <end position="56"/>
    </location>
</feature>
<dbReference type="EMBL" id="MTKT01002492">
    <property type="protein sequence ID" value="OWM79376.1"/>
    <property type="molecule type" value="Genomic_DNA"/>
</dbReference>
<proteinExistence type="inferred from homology"/>
<dbReference type="Proteomes" id="UP000197138">
    <property type="component" value="Unassembled WGS sequence"/>
</dbReference>
<evidence type="ECO:0000313" key="8">
    <source>
        <dbReference type="Proteomes" id="UP000197138"/>
    </source>
</evidence>
<evidence type="ECO:0000256" key="2">
    <source>
        <dbReference type="ARBA" id="ARBA00005845"/>
    </source>
</evidence>
<dbReference type="OrthoDB" id="189024at2759"/>
<evidence type="ECO:0000259" key="6">
    <source>
        <dbReference type="Pfam" id="PF04755"/>
    </source>
</evidence>
<reference evidence="10" key="4">
    <citation type="submission" date="2025-04" db="UniProtKB">
        <authorList>
            <consortium name="RefSeq"/>
        </authorList>
    </citation>
    <scope>IDENTIFICATION</scope>
    <source>
        <tissue evidence="10">Leaf</tissue>
    </source>
</reference>
<dbReference type="RefSeq" id="XP_031383435.1">
    <property type="nucleotide sequence ID" value="XM_031527575.1"/>
</dbReference>
<evidence type="ECO:0000313" key="10">
    <source>
        <dbReference type="RefSeq" id="XP_031383435.1"/>
    </source>
</evidence>
<evidence type="ECO:0000256" key="4">
    <source>
        <dbReference type="ARBA" id="ARBA00022946"/>
    </source>
</evidence>
<organism evidence="7 8">
    <name type="scientific">Punica granatum</name>
    <name type="common">Pomegranate</name>
    <dbReference type="NCBI Taxonomy" id="22663"/>
    <lineage>
        <taxon>Eukaryota</taxon>
        <taxon>Viridiplantae</taxon>
        <taxon>Streptophyta</taxon>
        <taxon>Embryophyta</taxon>
        <taxon>Tracheophyta</taxon>
        <taxon>Spermatophyta</taxon>
        <taxon>Magnoliopsida</taxon>
        <taxon>eudicotyledons</taxon>
        <taxon>Gunneridae</taxon>
        <taxon>Pentapetalae</taxon>
        <taxon>rosids</taxon>
        <taxon>malvids</taxon>
        <taxon>Myrtales</taxon>
        <taxon>Lythraceae</taxon>
        <taxon>Punica</taxon>
    </lineage>
</organism>
<name>A0A218X3V7_PUNGR</name>
<dbReference type="GO" id="GO:0009536">
    <property type="term" value="C:plastid"/>
    <property type="evidence" value="ECO:0007669"/>
    <property type="project" value="UniProtKB-SubCell"/>
</dbReference>
<gene>
    <name evidence="10" type="primary">LOC116197430</name>
    <name evidence="7" type="ORF">CDL15_Pgr003549</name>
</gene>
<comment type="subcellular location">
    <subcellularLocation>
        <location evidence="1">Plastid</location>
    </subcellularLocation>
</comment>
<dbReference type="PANTHER" id="PTHR31906">
    <property type="entry name" value="PLASTID-LIPID-ASSOCIATED PROTEIN 4, CHLOROPLASTIC-RELATED"/>
    <property type="match status" value="1"/>
</dbReference>
<protein>
    <submittedName>
        <fullName evidence="10">Probable plastid-lipid-associated protein 4, chloroplastic</fullName>
    </submittedName>
</protein>
<reference evidence="8" key="1">
    <citation type="journal article" date="2017" name="Plant J.">
        <title>The pomegranate (Punica granatum L.) genome and the genomics of punicalagin biosynthesis.</title>
        <authorList>
            <person name="Qin G."/>
            <person name="Xu C."/>
            <person name="Ming R."/>
            <person name="Tang H."/>
            <person name="Guyot R."/>
            <person name="Kramer E.M."/>
            <person name="Hu Y."/>
            <person name="Yi X."/>
            <person name="Qi Y."/>
            <person name="Xu X."/>
            <person name="Gao Z."/>
            <person name="Pan H."/>
            <person name="Jian J."/>
            <person name="Tian Y."/>
            <person name="Yue Z."/>
            <person name="Xu Y."/>
        </authorList>
    </citation>
    <scope>NUCLEOTIDE SEQUENCE [LARGE SCALE GENOMIC DNA]</scope>
    <source>
        <strain evidence="8">cv. Dabenzi</strain>
    </source>
</reference>
<evidence type="ECO:0000256" key="1">
    <source>
        <dbReference type="ARBA" id="ARBA00004474"/>
    </source>
</evidence>
<dbReference type="Proteomes" id="UP000515151">
    <property type="component" value="Chromosome 2"/>
</dbReference>
<feature type="compositionally biased region" description="Low complexity" evidence="5">
    <location>
        <begin position="15"/>
        <end position="25"/>
    </location>
</feature>
<evidence type="ECO:0000256" key="5">
    <source>
        <dbReference type="SAM" id="MobiDB-lite"/>
    </source>
</evidence>
<feature type="compositionally biased region" description="Low complexity" evidence="5">
    <location>
        <begin position="40"/>
        <end position="56"/>
    </location>
</feature>
<dbReference type="GeneID" id="116197430"/>
<dbReference type="InterPro" id="IPR006843">
    <property type="entry name" value="PAP/fibrillin_dom"/>
</dbReference>
<evidence type="ECO:0000256" key="3">
    <source>
        <dbReference type="ARBA" id="ARBA00022640"/>
    </source>
</evidence>
<sequence length="254" mass="28227">MTLSYLQLHPPPTLSPNSSSSAGPVPLHPQSHHLSFPFPSKSTSPQALPSSSSAASPEKWRAKVSFFPAFLKKGKDAQALKEELLDAIAPLDRGAEATPEDQQRVDEMARRLEAANPTKEPLKSPLLNGKWELIYTTSQSILQTQRPKFLRSTTNYQGINVDTLRAQNMESWPFFNQVTADLTPLNSRKVAVKFDYFKIAGLIPIKAPGRARGELEITYLDEELRVSRGDKGNLFILKMVDPSYRVPVSKEQAA</sequence>
<dbReference type="Pfam" id="PF04755">
    <property type="entry name" value="PAP_fibrillin"/>
    <property type="match status" value="1"/>
</dbReference>
<keyword evidence="9" id="KW-1185">Reference proteome</keyword>
<evidence type="ECO:0000313" key="7">
    <source>
        <dbReference type="EMBL" id="OWM79376.1"/>
    </source>
</evidence>
<keyword evidence="4" id="KW-0809">Transit peptide</keyword>
<feature type="domain" description="Plastid lipid-associated protein/fibrillin conserved" evidence="6">
    <location>
        <begin position="79"/>
        <end position="238"/>
    </location>
</feature>
<reference evidence="7" key="2">
    <citation type="submission" date="2017-06" db="EMBL/GenBank/DDBJ databases">
        <title>The pomegranate genome and the genomics of punicalagin biosynthesis.</title>
        <authorList>
            <person name="Xu C."/>
        </authorList>
    </citation>
    <scope>NUCLEOTIDE SEQUENCE [LARGE SCALE GENOMIC DNA]</scope>
    <source>
        <tissue evidence="7">Fresh leaf</tissue>
    </source>
</reference>
<evidence type="ECO:0000313" key="9">
    <source>
        <dbReference type="Proteomes" id="UP000515151"/>
    </source>
</evidence>
<accession>A0A218X3V7</accession>
<dbReference type="InterPro" id="IPR039633">
    <property type="entry name" value="PAP"/>
</dbReference>
<reference evidence="9" key="3">
    <citation type="journal article" date="2020" name="Plant Biotechnol. J.">
        <title>The pomegranate (Punica granatum L.) draft genome dissects genetic divergence between soft- and hard-seeded cultivars.</title>
        <authorList>
            <person name="Luo X."/>
            <person name="Li H."/>
            <person name="Wu Z."/>
            <person name="Yao W."/>
            <person name="Zhao P."/>
            <person name="Cao D."/>
            <person name="Yu H."/>
            <person name="Li K."/>
            <person name="Poudel K."/>
            <person name="Zhao D."/>
            <person name="Zhang F."/>
            <person name="Xia X."/>
            <person name="Chen L."/>
            <person name="Wang Q."/>
            <person name="Jing D."/>
            <person name="Cao S."/>
        </authorList>
    </citation>
    <scope>NUCLEOTIDE SEQUENCE [LARGE SCALE GENOMIC DNA]</scope>
</reference>
<comment type="similarity">
    <text evidence="2">Belongs to the PAP/fibrillin family.</text>
</comment>
<dbReference type="AlphaFoldDB" id="A0A218X3V7"/>